<feature type="region of interest" description="Disordered" evidence="1">
    <location>
        <begin position="1148"/>
        <end position="1231"/>
    </location>
</feature>
<evidence type="ECO:0000313" key="5">
    <source>
        <dbReference type="Proteomes" id="UP000183832"/>
    </source>
</evidence>
<dbReference type="SUPFAM" id="SSF50729">
    <property type="entry name" value="PH domain-like"/>
    <property type="match status" value="2"/>
</dbReference>
<evidence type="ECO:0000259" key="2">
    <source>
        <dbReference type="PROSITE" id="PS50003"/>
    </source>
</evidence>
<reference evidence="4 5" key="1">
    <citation type="submission" date="2015-04" db="EMBL/GenBank/DDBJ databases">
        <authorList>
            <person name="Syromyatnikov M.Y."/>
            <person name="Popov V.N."/>
        </authorList>
    </citation>
    <scope>NUCLEOTIDE SEQUENCE [LARGE SCALE GENOMIC DNA]</scope>
</reference>
<feature type="compositionally biased region" description="Basic residues" evidence="1">
    <location>
        <begin position="1186"/>
        <end position="1200"/>
    </location>
</feature>
<feature type="region of interest" description="Disordered" evidence="1">
    <location>
        <begin position="1346"/>
        <end position="1378"/>
    </location>
</feature>
<dbReference type="STRING" id="568069.A0A1J1HIB0"/>
<feature type="compositionally biased region" description="Basic residues" evidence="1">
    <location>
        <begin position="921"/>
        <end position="932"/>
    </location>
</feature>
<feature type="region of interest" description="Disordered" evidence="1">
    <location>
        <begin position="740"/>
        <end position="792"/>
    </location>
</feature>
<dbReference type="Gene3D" id="2.30.42.10">
    <property type="match status" value="1"/>
</dbReference>
<feature type="compositionally biased region" description="Basic and acidic residues" evidence="1">
    <location>
        <begin position="1094"/>
        <end position="1113"/>
    </location>
</feature>
<dbReference type="PROSITE" id="PS50106">
    <property type="entry name" value="PDZ"/>
    <property type="match status" value="1"/>
</dbReference>
<dbReference type="PANTHER" id="PTHR47644:SF1">
    <property type="entry name" value="PDZ DOMAIN-CONTAINING PROTEIN"/>
    <property type="match status" value="1"/>
</dbReference>
<name>A0A1J1HIB0_9DIPT</name>
<feature type="compositionally biased region" description="Basic and acidic residues" evidence="1">
    <location>
        <begin position="1360"/>
        <end position="1372"/>
    </location>
</feature>
<keyword evidence="5" id="KW-1185">Reference proteome</keyword>
<evidence type="ECO:0000313" key="4">
    <source>
        <dbReference type="EMBL" id="CRK87140.1"/>
    </source>
</evidence>
<dbReference type="PROSITE" id="PS50003">
    <property type="entry name" value="PH_DOMAIN"/>
    <property type="match status" value="2"/>
</dbReference>
<feature type="domain" description="PH" evidence="2">
    <location>
        <begin position="1575"/>
        <end position="1675"/>
    </location>
</feature>
<gene>
    <name evidence="4" type="ORF">CLUMA_CG000949</name>
</gene>
<feature type="compositionally biased region" description="Basic and acidic residues" evidence="1">
    <location>
        <begin position="764"/>
        <end position="774"/>
    </location>
</feature>
<dbReference type="Gene3D" id="2.30.29.30">
    <property type="entry name" value="Pleckstrin-homology domain (PH domain)/Phosphotyrosine-binding domain (PTB)"/>
    <property type="match status" value="2"/>
</dbReference>
<feature type="domain" description="PH" evidence="2">
    <location>
        <begin position="1697"/>
        <end position="1794"/>
    </location>
</feature>
<dbReference type="SMART" id="SM00228">
    <property type="entry name" value="PDZ"/>
    <property type="match status" value="1"/>
</dbReference>
<protein>
    <submittedName>
        <fullName evidence="4">CLUMA_CG000949, isoform A</fullName>
    </submittedName>
</protein>
<dbReference type="Pfam" id="PF00595">
    <property type="entry name" value="PDZ"/>
    <property type="match status" value="1"/>
</dbReference>
<feature type="region of interest" description="Disordered" evidence="1">
    <location>
        <begin position="654"/>
        <end position="676"/>
    </location>
</feature>
<dbReference type="InterPro" id="IPR011993">
    <property type="entry name" value="PH-like_dom_sf"/>
</dbReference>
<dbReference type="InterPro" id="IPR001478">
    <property type="entry name" value="PDZ"/>
</dbReference>
<dbReference type="Proteomes" id="UP000183832">
    <property type="component" value="Unassembled WGS sequence"/>
</dbReference>
<dbReference type="PANTHER" id="PTHR47644">
    <property type="entry name" value="AGAP008221-PA"/>
    <property type="match status" value="1"/>
</dbReference>
<feature type="compositionally biased region" description="Acidic residues" evidence="1">
    <location>
        <begin position="582"/>
        <end position="605"/>
    </location>
</feature>
<evidence type="ECO:0000256" key="1">
    <source>
        <dbReference type="SAM" id="MobiDB-lite"/>
    </source>
</evidence>
<feature type="domain" description="PDZ" evidence="3">
    <location>
        <begin position="1483"/>
        <end position="1560"/>
    </location>
</feature>
<accession>A0A1J1HIB0</accession>
<feature type="compositionally biased region" description="Polar residues" evidence="1">
    <location>
        <begin position="1153"/>
        <end position="1167"/>
    </location>
</feature>
<dbReference type="InterPro" id="IPR001849">
    <property type="entry name" value="PH_domain"/>
</dbReference>
<dbReference type="Pfam" id="PF00169">
    <property type="entry name" value="PH"/>
    <property type="match status" value="2"/>
</dbReference>
<dbReference type="CDD" id="cd00136">
    <property type="entry name" value="PDZ_canonical"/>
    <property type="match status" value="1"/>
</dbReference>
<organism evidence="4 5">
    <name type="scientific">Clunio marinus</name>
    <dbReference type="NCBI Taxonomy" id="568069"/>
    <lineage>
        <taxon>Eukaryota</taxon>
        <taxon>Metazoa</taxon>
        <taxon>Ecdysozoa</taxon>
        <taxon>Arthropoda</taxon>
        <taxon>Hexapoda</taxon>
        <taxon>Insecta</taxon>
        <taxon>Pterygota</taxon>
        <taxon>Neoptera</taxon>
        <taxon>Endopterygota</taxon>
        <taxon>Diptera</taxon>
        <taxon>Nematocera</taxon>
        <taxon>Chironomoidea</taxon>
        <taxon>Chironomidae</taxon>
        <taxon>Clunio</taxon>
    </lineage>
</organism>
<dbReference type="SMART" id="SM00233">
    <property type="entry name" value="PH"/>
    <property type="match status" value="2"/>
</dbReference>
<sequence length="1800" mass="202811">MGRLKGRQQSPFSIKPSIYSKEDIIDQYCLTDRQLNNSIEAPRREKFFGCWSNRSQQSFLGVCVGRRAPSDENLQDYAPINRHPRYQKPTSYDDDDLDSTYFRRKPTSFLNSNDVKRYTWMVPDDESVRMEGSRPIHNGGPYVVGSYPPKSSFLSQSSEQITGYRCPAHINLPTTNSLTTHQDMPPRTKHVSFARSLTLASFDDAIGMRPGNQMFNARSQERLIGGKKPTITITQQPAHLQQMPMIQMQTILQKPQLQQTFSQPHLMQSQNQQSFEAYSVEKQKRNVMKTQATQTELFLGGKQNTSHTLSLSPRTIQRVIMVSQGAQTNGMNGKKLTKSFSEMGSGVDAGCQYEDERGPHDHEFLCRTQSEDSPKSPLDMSYIKPSSGYMMTTAEIHSRTSSRQSQLETSRSDTMSTDNFFIDSYHSHDSANTYRSPDTNFSKASYDNSSSLNSQDNLMISRRASHTLQTEPIFIGRNELEKMRVPRSGQNVYDFESHSLPRRTCIHHTSEEYHTHSLPRREHHHHYFHEHNDIKMSNGNIPEQMVPTDGKRRLSTSYQDAQSPYVNVNVVMPDTYSLSRNEEEEEGDEEGEEASGSETELDDEREEKEIFIDFKPRLSPTLSNVSTTKRKKKLTKAMSEGEILLDDAGKNTTQFPIHSASDEDLNQQPPPTYYSKKNLNYADTPIRDEDVFKVDNFLNMPPDVSATARRYSRETLRKSSVSLEDPLADDMIIKKSSLGLKANKSSPSSPGADDGRSLFASSDDVTRDHSEGHWNESQATVLPRPPSPPDFITSHLTPSTKRKHLIHQQRSSLDIEALDVEDMADQPLPPLPPIVQQPLISSQHKPHNELFLNSTVSTTTQTTCLSTIKPATSVSSTTTPTGVVKPTPSIAVTHTQSIEKEEKALINLVQRTKPTSPSKRKDIKKRLQHKGKHTALERIHRSNESLESSVKTSSESILNQGEVGRVDVSEGSTTEDYVTCTDNSRRMMHQQHVSGIRKASSAKGTLVSSTAQIPGAAQSSQTLTIDGSSFESASSFHSLARVDAICEDVDEKAKGSPTHSVSSTSSGSYGVPPLKVSSPRTSFSKPIQAISKTGKRESMSDDERSEKMFQTSHEGKDYKTMRIRRSRDWSEDERIRKKGNFKLEFDKDAAKAQSMSPFTRPSTTTKKVSPDDKALMNILDGTSPSKQHKRFRPKTRKTPRNRTPISSDEKIHRPKASKSPEKLQLPSKESPSKLMKPCMFAQPVQHQKKSSTVQRLKAISTESLRSVSPGSDSVFYSEADILEHQIHCHHCGKEVEVVTAVADGSEESVVIVDDGPDIVQPPEGFADSPNGLTKVPPALKYYKRFRAEDRRHKKGHNGRAKSEERGSDDQLRAKMRGAGSSPCMVPVGPFGHDHHGVDPEQGIYHGGYTMGAWLCIADRDVWRKFEVAQEVRFADTHKRNNSTDSEKDFCKKYQAITHRLVHRKSCVEMYRRQSSNSFDTDKHVIVQRISGEFGFRIHGSKPVVVSAIEKDTPAETSGLEVGDIVLSVNGVSVVDKSHSEVVKIAHAGSDTLELEVARTIGALSPVNEPSAMRVNPLYSGHLWRKSGQGENARWIRRWFCFHPDQCLYYYKSETDVQPLGVVLLTNHIVKTLPCDKTDRPFAFTIEFPESKSLHLSADNEESANRWVAIMSHAAEQNDPWLEMATRNMKLPPQSIARADCVGYLMKLGLRWRSWTKRYCVLRDACLYFYHESNSKSAIGMVCLQGYRVQPFATGGKKHAFELVPSEPKYRNYYFHTESEMDKKRWIAALEYSIDRWMKAN</sequence>
<evidence type="ECO:0000259" key="3">
    <source>
        <dbReference type="PROSITE" id="PS50106"/>
    </source>
</evidence>
<dbReference type="OrthoDB" id="2157866at2759"/>
<dbReference type="SUPFAM" id="SSF50156">
    <property type="entry name" value="PDZ domain-like"/>
    <property type="match status" value="1"/>
</dbReference>
<dbReference type="EMBL" id="CVRI01000004">
    <property type="protein sequence ID" value="CRK87140.1"/>
    <property type="molecule type" value="Genomic_DNA"/>
</dbReference>
<proteinExistence type="predicted"/>
<feature type="region of interest" description="Disordered" evidence="1">
    <location>
        <begin position="913"/>
        <end position="932"/>
    </location>
</feature>
<feature type="compositionally biased region" description="Low complexity" evidence="1">
    <location>
        <begin position="1055"/>
        <end position="1073"/>
    </location>
</feature>
<dbReference type="InterPro" id="IPR036034">
    <property type="entry name" value="PDZ_sf"/>
</dbReference>
<feature type="region of interest" description="Disordered" evidence="1">
    <location>
        <begin position="1052"/>
        <end position="1113"/>
    </location>
</feature>
<feature type="region of interest" description="Disordered" evidence="1">
    <location>
        <begin position="579"/>
        <end position="605"/>
    </location>
</feature>